<comment type="catalytic activity">
    <reaction evidence="6">
        <text>L-lysyl-[protein] + 3 S-adenosyl-L-methionine = N(6),N(6),N(6)-trimethyl-L-lysyl-[protein] + 3 S-adenosyl-L-homocysteine + 3 H(+)</text>
        <dbReference type="Rhea" id="RHEA:54192"/>
        <dbReference type="Rhea" id="RHEA-COMP:9752"/>
        <dbReference type="Rhea" id="RHEA-COMP:13826"/>
        <dbReference type="ChEBI" id="CHEBI:15378"/>
        <dbReference type="ChEBI" id="CHEBI:29969"/>
        <dbReference type="ChEBI" id="CHEBI:57856"/>
        <dbReference type="ChEBI" id="CHEBI:59789"/>
        <dbReference type="ChEBI" id="CHEBI:61961"/>
    </reaction>
</comment>
<dbReference type="EMBL" id="JH603168">
    <property type="protein sequence ID" value="EIC23495.1"/>
    <property type="molecule type" value="Genomic_DNA"/>
</dbReference>
<evidence type="ECO:0000256" key="3">
    <source>
        <dbReference type="ARBA" id="ARBA00022603"/>
    </source>
</evidence>
<keyword evidence="8" id="KW-1185">Reference proteome</keyword>
<dbReference type="RefSeq" id="WP_009147578.1">
    <property type="nucleotide sequence ID" value="NZ_CP121471.1"/>
</dbReference>
<keyword evidence="7" id="KW-0689">Ribosomal protein</keyword>
<dbReference type="EC" id="2.1.1.-" evidence="6"/>
<evidence type="ECO:0000256" key="2">
    <source>
        <dbReference type="ARBA" id="ARBA00022490"/>
    </source>
</evidence>
<gene>
    <name evidence="6" type="primary">prmA</name>
    <name evidence="7" type="ORF">Thi970DRAFT_01166</name>
</gene>
<sequence length="316" mass="33194">MPWLQLALISAREQVPLIEAVLENAGALAVTLDDPEDCGQTPTQTDLSLLEPAPGAMPLWALVRLTALFEDTPEAGERAQQCAAQLQDALAAPPHLEPLADQVWERAWLAHWQPRRFGRRLWVCPCDQDPATDAAAGIQPDDVILALDPGLAFGTGSHPTTALCLEWLDGLDLTGKTLIDYGCGSGILAIAALKLGAAHAIAIDHDPQALIATAANAANNGVAARLSCHSPEDFAAKTRPRPQADVLVANILAGILIELAPQLSRLCAPGAQVALSGILDPQVPAVCAAYGAHLVLSEPILRDQWALLSGHSAQTA</sequence>
<dbReference type="GO" id="GO:0005829">
    <property type="term" value="C:cytosol"/>
    <property type="evidence" value="ECO:0007669"/>
    <property type="project" value="TreeGrafter"/>
</dbReference>
<evidence type="ECO:0000256" key="1">
    <source>
        <dbReference type="ARBA" id="ARBA00009741"/>
    </source>
</evidence>
<dbReference type="STRING" id="631362.Thi970DRAFT_01166"/>
<dbReference type="NCBIfam" id="TIGR00406">
    <property type="entry name" value="prmA"/>
    <property type="match status" value="1"/>
</dbReference>
<name>H8YYG9_9GAMM</name>
<dbReference type="InterPro" id="IPR050078">
    <property type="entry name" value="Ribosomal_L11_MeTrfase_PrmA"/>
</dbReference>
<feature type="binding site" evidence="6">
    <location>
        <position position="204"/>
    </location>
    <ligand>
        <name>S-adenosyl-L-methionine</name>
        <dbReference type="ChEBI" id="CHEBI:59789"/>
    </ligand>
</feature>
<dbReference type="GO" id="GO:0005840">
    <property type="term" value="C:ribosome"/>
    <property type="evidence" value="ECO:0007669"/>
    <property type="project" value="UniProtKB-KW"/>
</dbReference>
<dbReference type="eggNOG" id="COG2264">
    <property type="taxonomic scope" value="Bacteria"/>
</dbReference>
<feature type="binding site" evidence="6">
    <location>
        <position position="182"/>
    </location>
    <ligand>
        <name>S-adenosyl-L-methionine</name>
        <dbReference type="ChEBI" id="CHEBI:59789"/>
    </ligand>
</feature>
<dbReference type="AlphaFoldDB" id="H8YYG9"/>
<feature type="binding site" evidence="6">
    <location>
        <position position="250"/>
    </location>
    <ligand>
        <name>S-adenosyl-L-methionine</name>
        <dbReference type="ChEBI" id="CHEBI:59789"/>
    </ligand>
</feature>
<keyword evidence="5 6" id="KW-0949">S-adenosyl-L-methionine</keyword>
<dbReference type="Gene3D" id="3.40.50.150">
    <property type="entry name" value="Vaccinia Virus protein VP39"/>
    <property type="match status" value="1"/>
</dbReference>
<keyword evidence="7" id="KW-0687">Ribonucleoprotein</keyword>
<proteinExistence type="inferred from homology"/>
<keyword evidence="3 6" id="KW-0489">Methyltransferase</keyword>
<dbReference type="InterPro" id="IPR029063">
    <property type="entry name" value="SAM-dependent_MTases_sf"/>
</dbReference>
<protein>
    <recommendedName>
        <fullName evidence="6">Ribosomal protein L11 methyltransferase</fullName>
        <shortName evidence="6">L11 Mtase</shortName>
        <ecNumber evidence="6">2.1.1.-</ecNumber>
    </recommendedName>
</protein>
<reference evidence="8" key="1">
    <citation type="submission" date="2011-06" db="EMBL/GenBank/DDBJ databases">
        <authorList>
            <consortium name="US DOE Joint Genome Institute (JGI-PGF)"/>
            <person name="Lucas S."/>
            <person name="Han J."/>
            <person name="Lapidus A."/>
            <person name="Cheng J.-F."/>
            <person name="Goodwin L."/>
            <person name="Pitluck S."/>
            <person name="Peters L."/>
            <person name="Land M.L."/>
            <person name="Hauser L."/>
            <person name="Vogl K."/>
            <person name="Liu Z."/>
            <person name="Overmann J."/>
            <person name="Frigaard N.-U."/>
            <person name="Bryant D.A."/>
            <person name="Woyke T.J."/>
        </authorList>
    </citation>
    <scope>NUCLEOTIDE SEQUENCE [LARGE SCALE GENOMIC DNA]</scope>
    <source>
        <strain evidence="8">970</strain>
    </source>
</reference>
<dbReference type="PANTHER" id="PTHR43648">
    <property type="entry name" value="ELECTRON TRANSFER FLAVOPROTEIN BETA SUBUNIT LYSINE METHYLTRANSFERASE"/>
    <property type="match status" value="1"/>
</dbReference>
<evidence type="ECO:0000256" key="5">
    <source>
        <dbReference type="ARBA" id="ARBA00022691"/>
    </source>
</evidence>
<evidence type="ECO:0000256" key="4">
    <source>
        <dbReference type="ARBA" id="ARBA00022679"/>
    </source>
</evidence>
<dbReference type="HAMAP" id="MF_00735">
    <property type="entry name" value="Methyltr_PrmA"/>
    <property type="match status" value="1"/>
</dbReference>
<evidence type="ECO:0000256" key="6">
    <source>
        <dbReference type="HAMAP-Rule" id="MF_00735"/>
    </source>
</evidence>
<reference evidence="7 8" key="2">
    <citation type="submission" date="2011-11" db="EMBL/GenBank/DDBJ databases">
        <authorList>
            <consortium name="US DOE Joint Genome Institute"/>
            <person name="Lucas S."/>
            <person name="Han J."/>
            <person name="Lapidus A."/>
            <person name="Cheng J.-F."/>
            <person name="Goodwin L."/>
            <person name="Pitluck S."/>
            <person name="Peters L."/>
            <person name="Ovchinnikova G."/>
            <person name="Zhang X."/>
            <person name="Detter J.C."/>
            <person name="Han C."/>
            <person name="Tapia R."/>
            <person name="Land M."/>
            <person name="Hauser L."/>
            <person name="Kyrpides N."/>
            <person name="Ivanova N."/>
            <person name="Pagani I."/>
            <person name="Vogl K."/>
            <person name="Liu Z."/>
            <person name="Overmann J."/>
            <person name="Frigaard N.-U."/>
            <person name="Bryant D."/>
            <person name="Woyke T."/>
        </authorList>
    </citation>
    <scope>NUCLEOTIDE SEQUENCE [LARGE SCALE GENOMIC DNA]</scope>
    <source>
        <strain evidence="7 8">970</strain>
    </source>
</reference>
<comment type="similarity">
    <text evidence="1 6">Belongs to the methyltransferase superfamily. PrmA family.</text>
</comment>
<dbReference type="HOGENOM" id="CLU_049382_4_1_6"/>
<dbReference type="PANTHER" id="PTHR43648:SF1">
    <property type="entry name" value="ELECTRON TRANSFER FLAVOPROTEIN BETA SUBUNIT LYSINE METHYLTRANSFERASE"/>
    <property type="match status" value="1"/>
</dbReference>
<evidence type="ECO:0000313" key="7">
    <source>
        <dbReference type="EMBL" id="EIC23495.1"/>
    </source>
</evidence>
<accession>H8YYG9</accession>
<comment type="function">
    <text evidence="6">Methylates ribosomal protein L11.</text>
</comment>
<dbReference type="Pfam" id="PF06325">
    <property type="entry name" value="PrmA"/>
    <property type="match status" value="1"/>
</dbReference>
<dbReference type="Proteomes" id="UP000002964">
    <property type="component" value="Unassembled WGS sequence"/>
</dbReference>
<dbReference type="GO" id="GO:0032259">
    <property type="term" value="P:methylation"/>
    <property type="evidence" value="ECO:0007669"/>
    <property type="project" value="UniProtKB-KW"/>
</dbReference>
<keyword evidence="2 6" id="KW-0963">Cytoplasm</keyword>
<dbReference type="GO" id="GO:0016279">
    <property type="term" value="F:protein-lysine N-methyltransferase activity"/>
    <property type="evidence" value="ECO:0007669"/>
    <property type="project" value="TreeGrafter"/>
</dbReference>
<keyword evidence="4 6" id="KW-0808">Transferase</keyword>
<dbReference type="OrthoDB" id="9785995at2"/>
<comment type="subcellular location">
    <subcellularLocation>
        <location evidence="6">Cytoplasm</location>
    </subcellularLocation>
</comment>
<dbReference type="SUPFAM" id="SSF53335">
    <property type="entry name" value="S-adenosyl-L-methionine-dependent methyltransferases"/>
    <property type="match status" value="1"/>
</dbReference>
<dbReference type="PIRSF" id="PIRSF000401">
    <property type="entry name" value="RPL11_MTase"/>
    <property type="match status" value="1"/>
</dbReference>
<organism evidence="7 8">
    <name type="scientific">Thiorhodovibrio frisius</name>
    <dbReference type="NCBI Taxonomy" id="631362"/>
    <lineage>
        <taxon>Bacteria</taxon>
        <taxon>Pseudomonadati</taxon>
        <taxon>Pseudomonadota</taxon>
        <taxon>Gammaproteobacteria</taxon>
        <taxon>Chromatiales</taxon>
        <taxon>Chromatiaceae</taxon>
        <taxon>Thiorhodovibrio</taxon>
    </lineage>
</organism>
<dbReference type="InterPro" id="IPR004498">
    <property type="entry name" value="Ribosomal_PrmA_MeTrfase"/>
</dbReference>
<feature type="binding site" evidence="6">
    <location>
        <position position="161"/>
    </location>
    <ligand>
        <name>S-adenosyl-L-methionine</name>
        <dbReference type="ChEBI" id="CHEBI:59789"/>
    </ligand>
</feature>
<evidence type="ECO:0000313" key="8">
    <source>
        <dbReference type="Proteomes" id="UP000002964"/>
    </source>
</evidence>